<evidence type="ECO:0000313" key="1">
    <source>
        <dbReference type="EMBL" id="QJA51891.1"/>
    </source>
</evidence>
<gene>
    <name evidence="1" type="ORF">TM448A02352_0008</name>
</gene>
<name>A0A6H1ZWU4_9ZZZZ</name>
<dbReference type="EMBL" id="MT144296">
    <property type="protein sequence ID" value="QJA51891.1"/>
    <property type="molecule type" value="Genomic_DNA"/>
</dbReference>
<organism evidence="1">
    <name type="scientific">viral metagenome</name>
    <dbReference type="NCBI Taxonomy" id="1070528"/>
    <lineage>
        <taxon>unclassified sequences</taxon>
        <taxon>metagenomes</taxon>
        <taxon>organismal metagenomes</taxon>
    </lineage>
</organism>
<proteinExistence type="predicted"/>
<dbReference type="AlphaFoldDB" id="A0A6H1ZWU4"/>
<protein>
    <submittedName>
        <fullName evidence="1">Uncharacterized protein</fullName>
    </submittedName>
</protein>
<reference evidence="1" key="1">
    <citation type="submission" date="2020-03" db="EMBL/GenBank/DDBJ databases">
        <title>The deep terrestrial virosphere.</title>
        <authorList>
            <person name="Holmfeldt K."/>
            <person name="Nilsson E."/>
            <person name="Simone D."/>
            <person name="Lopez-Fernandez M."/>
            <person name="Wu X."/>
            <person name="de Brujin I."/>
            <person name="Lundin D."/>
            <person name="Andersson A."/>
            <person name="Bertilsson S."/>
            <person name="Dopson M."/>
        </authorList>
    </citation>
    <scope>NUCLEOTIDE SEQUENCE</scope>
    <source>
        <strain evidence="1">TM448A02352</strain>
    </source>
</reference>
<accession>A0A6H1ZWU4</accession>
<sequence length="94" mass="10631">MEENIGWIYLTATQTIHRKACKLFSIVVTPDGTNNTYADVYDGENTNEPKVTRLRVVSTTSKKFSWPKGLDLQRGLHIVFETNLQAVTVESKSK</sequence>